<keyword evidence="2" id="KW-0812">Transmembrane</keyword>
<protein>
    <submittedName>
        <fullName evidence="4 5">Uncharacterized protein LOC111135481</fullName>
    </submittedName>
</protein>
<evidence type="ECO:0000256" key="1">
    <source>
        <dbReference type="SAM" id="MobiDB-lite"/>
    </source>
</evidence>
<reference evidence="4 5" key="1">
    <citation type="submission" date="2025-04" db="UniProtKB">
        <authorList>
            <consortium name="RefSeq"/>
        </authorList>
    </citation>
    <scope>IDENTIFICATION</scope>
    <source>
        <tissue evidence="4 5">Whole sample</tissue>
    </source>
</reference>
<feature type="transmembrane region" description="Helical" evidence="2">
    <location>
        <begin position="196"/>
        <end position="216"/>
    </location>
</feature>
<evidence type="ECO:0000256" key="2">
    <source>
        <dbReference type="SAM" id="Phobius"/>
    </source>
</evidence>
<dbReference type="GeneID" id="111135481"/>
<organism evidence="3 5">
    <name type="scientific">Crassostrea virginica</name>
    <name type="common">Eastern oyster</name>
    <dbReference type="NCBI Taxonomy" id="6565"/>
    <lineage>
        <taxon>Eukaryota</taxon>
        <taxon>Metazoa</taxon>
        <taxon>Spiralia</taxon>
        <taxon>Lophotrochozoa</taxon>
        <taxon>Mollusca</taxon>
        <taxon>Bivalvia</taxon>
        <taxon>Autobranchia</taxon>
        <taxon>Pteriomorphia</taxon>
        <taxon>Ostreida</taxon>
        <taxon>Ostreoidea</taxon>
        <taxon>Ostreidae</taxon>
        <taxon>Crassostrea</taxon>
    </lineage>
</organism>
<evidence type="ECO:0000313" key="5">
    <source>
        <dbReference type="RefSeq" id="XP_022341302.1"/>
    </source>
</evidence>
<sequence length="243" mass="27721">MDIFKCTSKIMYPRYTFQADLILHGAFVLFHMLTFISNSTNAMTCIASRHTVNEAKTCPRNQLEWNVRAKVYSCSSFDQRCVEPEKFLYHCVLNENGTGLVEVCAPAKYIHGQHCAEFNSRGSIIQESFIMCRNGSVQCPMAYRSTNTCNYQSCFDVVSRRRKIEDNAVQNSKDADATTTQSSISKQHSTDGWSSLQMGLLFISFCCGVLITGLVWRFHLWRKTKETTLDRNVKFSELSMNTC</sequence>
<dbReference type="AlphaFoldDB" id="A0A8B8EN17"/>
<proteinExistence type="predicted"/>
<keyword evidence="2" id="KW-0472">Membrane</keyword>
<feature type="transmembrane region" description="Helical" evidence="2">
    <location>
        <begin position="21"/>
        <end position="39"/>
    </location>
</feature>
<feature type="region of interest" description="Disordered" evidence="1">
    <location>
        <begin position="168"/>
        <end position="188"/>
    </location>
</feature>
<evidence type="ECO:0000313" key="3">
    <source>
        <dbReference type="Proteomes" id="UP000694844"/>
    </source>
</evidence>
<keyword evidence="3" id="KW-1185">Reference proteome</keyword>
<gene>
    <name evidence="4 5" type="primary">LOC111135481</name>
</gene>
<dbReference type="KEGG" id="cvn:111135481"/>
<accession>A0A8B8EN17</accession>
<dbReference type="RefSeq" id="XP_022341302.1">
    <property type="nucleotide sequence ID" value="XM_022485594.1"/>
</dbReference>
<name>A0A8B8EN17_CRAVI</name>
<evidence type="ECO:0000313" key="4">
    <source>
        <dbReference type="RefSeq" id="XP_022341301.1"/>
    </source>
</evidence>
<dbReference type="RefSeq" id="XP_022341301.1">
    <property type="nucleotide sequence ID" value="XM_022485593.1"/>
</dbReference>
<dbReference type="Proteomes" id="UP000694844">
    <property type="component" value="Chromosome 5"/>
</dbReference>
<keyword evidence="2" id="KW-1133">Transmembrane helix</keyword>